<feature type="domain" description="ESX-1 secretion-associated protein EspB PE" evidence="2">
    <location>
        <begin position="10"/>
        <end position="85"/>
    </location>
</feature>
<sequence length="525" mass="52445">MGEELRVDTNDLRAKADEINGIHWATPGEEPPITPASALTTSIDAAANLANAARSIWEYQNWGATEGKRLAESLYHVAKAYDEVDLRAMSEINAGKPISNGPVKPDDCSIPPASHPSAPGVPGRPGHGQGDPEEVENALKDGDQGASLRAAANFWRTTGNNLQTAAEPFQVRIQNWEGVAAEAAYGRFNDFGGWLHSLAGTWQQLAAEGDRVADAHEKARADHTPIYDQWMALKKQYEAAEDGDKPAILEGLFKLQAASEQVRAAYASAAAIDRVQPPEPRDGAGPSIPVSTNGDPRRPAVPAGEEGTEAETSQPGTGVGGGQPGGGGGAASQGGAPSSMAAPVGQSVAPQQTAAGAKPAGAGVPAGGGAPTAGAGAGKGGGIPAGGLPGGMPAAAKAAPNLPKGPNLKPAGTKGGGAGGGGGGGGGGPRPLQPAVAGTAVAPSHGAAEHAAEAAAKAAPGGAMGGAMGGVPMAGHGAHGQGGKEKRRSPGLSPDEELYKEDREWTEGVIGARRRKEAPDAKESK</sequence>
<keyword evidence="5" id="KW-1185">Reference proteome</keyword>
<dbReference type="Proteomes" id="UP000252015">
    <property type="component" value="Unassembled WGS sequence"/>
</dbReference>
<feature type="compositionally biased region" description="Low complexity" evidence="1">
    <location>
        <begin position="354"/>
        <end position="363"/>
    </location>
</feature>
<evidence type="ECO:0000313" key="4">
    <source>
        <dbReference type="EMBL" id="SRX92903.1"/>
    </source>
</evidence>
<dbReference type="OrthoDB" id="4753912at2"/>
<dbReference type="Pfam" id="PF18625">
    <property type="entry name" value="EspB_PE"/>
    <property type="match status" value="1"/>
</dbReference>
<dbReference type="SUPFAM" id="SSF140459">
    <property type="entry name" value="PE/PPE dimer-like"/>
    <property type="match status" value="1"/>
</dbReference>
<evidence type="ECO:0000259" key="3">
    <source>
        <dbReference type="Pfam" id="PF21856"/>
    </source>
</evidence>
<dbReference type="STRING" id="29313.BHQ16_00475"/>
<accession>A0A1E3TLC1</accession>
<dbReference type="EMBL" id="UEGW01000001">
    <property type="protein sequence ID" value="SRX92903.1"/>
    <property type="molecule type" value="Genomic_DNA"/>
</dbReference>
<dbReference type="InterPro" id="IPR038332">
    <property type="entry name" value="PPE_sf"/>
</dbReference>
<evidence type="ECO:0000256" key="1">
    <source>
        <dbReference type="SAM" id="MobiDB-lite"/>
    </source>
</evidence>
<dbReference type="InterPro" id="IPR054056">
    <property type="entry name" value="EspB_PPE"/>
</dbReference>
<gene>
    <name evidence="4" type="primary">espB</name>
    <name evidence="4" type="ORF">MSP7336_01132</name>
</gene>
<dbReference type="RefSeq" id="WP_069394039.1">
    <property type="nucleotide sequence ID" value="NZ_JACKUN010000022.1"/>
</dbReference>
<feature type="region of interest" description="Disordered" evidence="1">
    <location>
        <begin position="273"/>
        <end position="365"/>
    </location>
</feature>
<feature type="region of interest" description="Disordered" evidence="1">
    <location>
        <begin position="394"/>
        <end position="525"/>
    </location>
</feature>
<evidence type="ECO:0000259" key="2">
    <source>
        <dbReference type="Pfam" id="PF18625"/>
    </source>
</evidence>
<feature type="compositionally biased region" description="Low complexity" evidence="1">
    <location>
        <begin position="394"/>
        <end position="406"/>
    </location>
</feature>
<dbReference type="Gene3D" id="1.20.1260.20">
    <property type="entry name" value="PPE superfamily"/>
    <property type="match status" value="1"/>
</dbReference>
<reference evidence="4 5" key="1">
    <citation type="submission" date="2018-05" db="EMBL/GenBank/DDBJ databases">
        <authorList>
            <consortium name="IHU Genomes"/>
        </authorList>
    </citation>
    <scope>NUCLEOTIDE SEQUENCE [LARGE SCALE GENOMIC DNA]</scope>
    <source>
        <strain evidence="4 5">P7336</strain>
    </source>
</reference>
<evidence type="ECO:0000313" key="5">
    <source>
        <dbReference type="Proteomes" id="UP000252015"/>
    </source>
</evidence>
<feature type="compositionally biased region" description="Gly residues" evidence="1">
    <location>
        <begin position="317"/>
        <end position="332"/>
    </location>
</feature>
<feature type="compositionally biased region" description="Gly residues" evidence="1">
    <location>
        <begin position="413"/>
        <end position="429"/>
    </location>
</feature>
<feature type="region of interest" description="Disordered" evidence="1">
    <location>
        <begin position="94"/>
        <end position="138"/>
    </location>
</feature>
<protein>
    <submittedName>
        <fullName evidence="4">ESX-1 secretion-associated protein EspB</fullName>
    </submittedName>
</protein>
<feature type="domain" description="ESX-1 secretion-associated protein EspB PPE" evidence="3">
    <location>
        <begin position="136"/>
        <end position="280"/>
    </location>
</feature>
<dbReference type="InterPro" id="IPR041275">
    <property type="entry name" value="EspB_PE"/>
</dbReference>
<proteinExistence type="predicted"/>
<organism evidence="4 5">
    <name type="scientific">Mycobacterium shimoidei</name>
    <dbReference type="NCBI Taxonomy" id="29313"/>
    <lineage>
        <taxon>Bacteria</taxon>
        <taxon>Bacillati</taxon>
        <taxon>Actinomycetota</taxon>
        <taxon>Actinomycetes</taxon>
        <taxon>Mycobacteriales</taxon>
        <taxon>Mycobacteriaceae</taxon>
        <taxon>Mycobacterium</taxon>
    </lineage>
</organism>
<name>A0A1E3TLC1_MYCSH</name>
<dbReference type="AlphaFoldDB" id="A0A1E3TLC1"/>
<dbReference type="Pfam" id="PF21856">
    <property type="entry name" value="EspB_PPE"/>
    <property type="match status" value="1"/>
</dbReference>